<name>A0A5D0RJI7_9RHOB</name>
<keyword evidence="2" id="KW-0964">Secreted</keyword>
<dbReference type="InterPro" id="IPR001343">
    <property type="entry name" value="Hemolysn_Ca-bd"/>
</dbReference>
<keyword evidence="5" id="KW-1185">Reference proteome</keyword>
<dbReference type="GO" id="GO:0005576">
    <property type="term" value="C:extracellular region"/>
    <property type="evidence" value="ECO:0007669"/>
    <property type="project" value="UniProtKB-SubCell"/>
</dbReference>
<dbReference type="InterPro" id="IPR050557">
    <property type="entry name" value="RTX_toxin/Mannuronan_C5-epim"/>
</dbReference>
<dbReference type="SUPFAM" id="SSF51120">
    <property type="entry name" value="beta-Roll"/>
    <property type="match status" value="1"/>
</dbReference>
<dbReference type="PANTHER" id="PTHR38340:SF1">
    <property type="entry name" value="S-LAYER PROTEIN"/>
    <property type="match status" value="1"/>
</dbReference>
<comment type="caution">
    <text evidence="4">The sequence shown here is derived from an EMBL/GenBank/DDBJ whole genome shotgun (WGS) entry which is preliminary data.</text>
</comment>
<dbReference type="PRINTS" id="PR00313">
    <property type="entry name" value="CABNDNGRPT"/>
</dbReference>
<dbReference type="RefSeq" id="WP_148377605.1">
    <property type="nucleotide sequence ID" value="NZ_VSIY01000005.1"/>
</dbReference>
<gene>
    <name evidence="4" type="ORF">FVF75_08820</name>
</gene>
<sequence>MLDWTYMMFFTLFATVFAMSVGLFEFSAAEGADDEDDGPEFEPDQYTDIVMGTPEDDAMSAQTYEADLAYMLAEGSDTLVATSGDDYADGGAGNDLLILSHGADIGLGGAGDDTLRGGEGDDMLYGQHGDDEIYGDGGDDTLFGGSGDDVLDGGAGDDVLEGGSGDDRLDGGEGDDWLDGGAGADVLDGGDGDDVLILGAGDLATGGEGADEFHVYDIDSPDASPAEVTDFEPRTDAIHVLYVANTDPDTGEVEVPEIGVSFDDEADETVVTLNGHAVATLAGDAGITADDVVLTPIH</sequence>
<reference evidence="4 5" key="1">
    <citation type="submission" date="2019-08" db="EMBL/GenBank/DDBJ databases">
        <title>Identification of a novel species of the genus Boseongicola.</title>
        <authorList>
            <person name="Zhang X.-Q."/>
        </authorList>
    </citation>
    <scope>NUCLEOTIDE SEQUENCE [LARGE SCALE GENOMIC DNA]</scope>
    <source>
        <strain evidence="4 5">HY14</strain>
    </source>
</reference>
<accession>A0A5D0RJI7</accession>
<evidence type="ECO:0000313" key="4">
    <source>
        <dbReference type="EMBL" id="TYB81797.1"/>
    </source>
</evidence>
<proteinExistence type="predicted"/>
<evidence type="ECO:0000313" key="5">
    <source>
        <dbReference type="Proteomes" id="UP000322080"/>
    </source>
</evidence>
<organism evidence="4 5">
    <name type="scientific">Maritimibacter fusiformis</name>
    <dbReference type="NCBI Taxonomy" id="2603819"/>
    <lineage>
        <taxon>Bacteria</taxon>
        <taxon>Pseudomonadati</taxon>
        <taxon>Pseudomonadota</taxon>
        <taxon>Alphaproteobacteria</taxon>
        <taxon>Rhodobacterales</taxon>
        <taxon>Roseobacteraceae</taxon>
        <taxon>Maritimibacter</taxon>
    </lineage>
</organism>
<comment type="subcellular location">
    <subcellularLocation>
        <location evidence="1">Secreted</location>
    </subcellularLocation>
</comment>
<evidence type="ECO:0000256" key="2">
    <source>
        <dbReference type="ARBA" id="ARBA00022525"/>
    </source>
</evidence>
<dbReference type="PROSITE" id="PS00330">
    <property type="entry name" value="HEMOLYSIN_CALCIUM"/>
    <property type="match status" value="4"/>
</dbReference>
<dbReference type="PANTHER" id="PTHR38340">
    <property type="entry name" value="S-LAYER PROTEIN"/>
    <property type="match status" value="1"/>
</dbReference>
<dbReference type="EMBL" id="VSIY01000005">
    <property type="protein sequence ID" value="TYB81797.1"/>
    <property type="molecule type" value="Genomic_DNA"/>
</dbReference>
<dbReference type="InterPro" id="IPR018511">
    <property type="entry name" value="Hemolysin-typ_Ca-bd_CS"/>
</dbReference>
<dbReference type="AlphaFoldDB" id="A0A5D0RJI7"/>
<dbReference type="InterPro" id="IPR011049">
    <property type="entry name" value="Serralysin-like_metalloprot_C"/>
</dbReference>
<dbReference type="Proteomes" id="UP000322080">
    <property type="component" value="Unassembled WGS sequence"/>
</dbReference>
<protein>
    <submittedName>
        <fullName evidence="4">Calcium-binding protein</fullName>
    </submittedName>
</protein>
<feature type="region of interest" description="Disordered" evidence="3">
    <location>
        <begin position="127"/>
        <end position="185"/>
    </location>
</feature>
<dbReference type="Pfam" id="PF00353">
    <property type="entry name" value="HemolysinCabind"/>
    <property type="match status" value="3"/>
</dbReference>
<evidence type="ECO:0000256" key="3">
    <source>
        <dbReference type="SAM" id="MobiDB-lite"/>
    </source>
</evidence>
<evidence type="ECO:0000256" key="1">
    <source>
        <dbReference type="ARBA" id="ARBA00004613"/>
    </source>
</evidence>
<dbReference type="Gene3D" id="2.150.10.10">
    <property type="entry name" value="Serralysin-like metalloprotease, C-terminal"/>
    <property type="match status" value="2"/>
</dbReference>
<dbReference type="GO" id="GO:0005509">
    <property type="term" value="F:calcium ion binding"/>
    <property type="evidence" value="ECO:0007669"/>
    <property type="project" value="InterPro"/>
</dbReference>